<dbReference type="InterPro" id="IPR036388">
    <property type="entry name" value="WH-like_DNA-bd_sf"/>
</dbReference>
<evidence type="ECO:0000313" key="7">
    <source>
        <dbReference type="Proteomes" id="UP001596183"/>
    </source>
</evidence>
<evidence type="ECO:0000256" key="3">
    <source>
        <dbReference type="ARBA" id="ARBA00023163"/>
    </source>
</evidence>
<evidence type="ECO:0000313" key="6">
    <source>
        <dbReference type="EMBL" id="MFC5668729.1"/>
    </source>
</evidence>
<proteinExistence type="predicted"/>
<dbReference type="Pfam" id="PF09339">
    <property type="entry name" value="HTH_IclR"/>
    <property type="match status" value="1"/>
</dbReference>
<evidence type="ECO:0000256" key="1">
    <source>
        <dbReference type="ARBA" id="ARBA00023015"/>
    </source>
</evidence>
<sequence length="269" mass="28699">MTPDPRSTDSPGTGAQALERGLAILTALSDGRRPLGLVELARATGLSKSTCHRYVASLVALRYLEQEEGSRKYLLGPAAMHLGIAAVGTLDVARVAAGSIQALADETNHTVSLTVLDGADIVYVDRRRPVRAGFRIELNIQIGTRLPAYCTSMGKVLLAHRDPVSVRAILDRTDLARRGPKTITAREQLLLELAEIADSGLAVNDQELTAGLRSIAVPVRDHRGNVCAALGVAVHLSAWNATAEAVVARLEAPLRHAAQDISRRMGCLE</sequence>
<evidence type="ECO:0000259" key="5">
    <source>
        <dbReference type="PROSITE" id="PS51078"/>
    </source>
</evidence>
<feature type="domain" description="IclR-ED" evidence="5">
    <location>
        <begin position="78"/>
        <end position="267"/>
    </location>
</feature>
<protein>
    <submittedName>
        <fullName evidence="6">IclR family transcriptional regulator</fullName>
    </submittedName>
</protein>
<keyword evidence="2" id="KW-0238">DNA-binding</keyword>
<comment type="caution">
    <text evidence="6">The sequence shown here is derived from an EMBL/GenBank/DDBJ whole genome shotgun (WGS) entry which is preliminary data.</text>
</comment>
<evidence type="ECO:0000259" key="4">
    <source>
        <dbReference type="PROSITE" id="PS51077"/>
    </source>
</evidence>
<dbReference type="PANTHER" id="PTHR30136">
    <property type="entry name" value="HELIX-TURN-HELIX TRANSCRIPTIONAL REGULATOR, ICLR FAMILY"/>
    <property type="match status" value="1"/>
</dbReference>
<dbReference type="RefSeq" id="WP_381204347.1">
    <property type="nucleotide sequence ID" value="NZ_JBHSPC010000003.1"/>
</dbReference>
<dbReference type="Gene3D" id="1.10.10.10">
    <property type="entry name" value="Winged helix-like DNA-binding domain superfamily/Winged helix DNA-binding domain"/>
    <property type="match status" value="1"/>
</dbReference>
<reference evidence="7" key="1">
    <citation type="journal article" date="2019" name="Int. J. Syst. Evol. Microbiol.">
        <title>The Global Catalogue of Microorganisms (GCM) 10K type strain sequencing project: providing services to taxonomists for standard genome sequencing and annotation.</title>
        <authorList>
            <consortium name="The Broad Institute Genomics Platform"/>
            <consortium name="The Broad Institute Genome Sequencing Center for Infectious Disease"/>
            <person name="Wu L."/>
            <person name="Ma J."/>
        </authorList>
    </citation>
    <scope>NUCLEOTIDE SEQUENCE [LARGE SCALE GENOMIC DNA]</scope>
    <source>
        <strain evidence="7">JCM 13852</strain>
    </source>
</reference>
<keyword evidence="1" id="KW-0805">Transcription regulation</keyword>
<organism evidence="6 7">
    <name type="scientific">Streptomyces incanus</name>
    <dbReference type="NCBI Taxonomy" id="887453"/>
    <lineage>
        <taxon>Bacteria</taxon>
        <taxon>Bacillati</taxon>
        <taxon>Actinomycetota</taxon>
        <taxon>Actinomycetes</taxon>
        <taxon>Kitasatosporales</taxon>
        <taxon>Streptomycetaceae</taxon>
        <taxon>Streptomyces</taxon>
    </lineage>
</organism>
<accession>A0ABW0XI32</accession>
<dbReference type="SUPFAM" id="SSF55781">
    <property type="entry name" value="GAF domain-like"/>
    <property type="match status" value="1"/>
</dbReference>
<dbReference type="InterPro" id="IPR029016">
    <property type="entry name" value="GAF-like_dom_sf"/>
</dbReference>
<dbReference type="Gene3D" id="3.30.450.40">
    <property type="match status" value="1"/>
</dbReference>
<dbReference type="InterPro" id="IPR036390">
    <property type="entry name" value="WH_DNA-bd_sf"/>
</dbReference>
<dbReference type="PROSITE" id="PS51077">
    <property type="entry name" value="HTH_ICLR"/>
    <property type="match status" value="1"/>
</dbReference>
<feature type="domain" description="HTH iclR-type" evidence="4">
    <location>
        <begin position="15"/>
        <end position="77"/>
    </location>
</feature>
<gene>
    <name evidence="6" type="ORF">ACFP2V_00935</name>
</gene>
<dbReference type="Pfam" id="PF01614">
    <property type="entry name" value="IclR_C"/>
    <property type="match status" value="1"/>
</dbReference>
<keyword evidence="7" id="KW-1185">Reference proteome</keyword>
<dbReference type="CDD" id="cd00090">
    <property type="entry name" value="HTH_ARSR"/>
    <property type="match status" value="1"/>
</dbReference>
<name>A0ABW0XI32_9ACTN</name>
<dbReference type="Proteomes" id="UP001596183">
    <property type="component" value="Unassembled WGS sequence"/>
</dbReference>
<dbReference type="InterPro" id="IPR005471">
    <property type="entry name" value="Tscrpt_reg_IclR_N"/>
</dbReference>
<keyword evidence="3" id="KW-0804">Transcription</keyword>
<dbReference type="InterPro" id="IPR014757">
    <property type="entry name" value="Tscrpt_reg_IclR_C"/>
</dbReference>
<dbReference type="PROSITE" id="PS51078">
    <property type="entry name" value="ICLR_ED"/>
    <property type="match status" value="1"/>
</dbReference>
<dbReference type="InterPro" id="IPR011991">
    <property type="entry name" value="ArsR-like_HTH"/>
</dbReference>
<dbReference type="EMBL" id="JBHSPC010000003">
    <property type="protein sequence ID" value="MFC5668729.1"/>
    <property type="molecule type" value="Genomic_DNA"/>
</dbReference>
<dbReference type="SMART" id="SM00346">
    <property type="entry name" value="HTH_ICLR"/>
    <property type="match status" value="1"/>
</dbReference>
<dbReference type="InterPro" id="IPR050707">
    <property type="entry name" value="HTH_MetabolicPath_Reg"/>
</dbReference>
<dbReference type="SUPFAM" id="SSF46785">
    <property type="entry name" value="Winged helix' DNA-binding domain"/>
    <property type="match status" value="1"/>
</dbReference>
<evidence type="ECO:0000256" key="2">
    <source>
        <dbReference type="ARBA" id="ARBA00023125"/>
    </source>
</evidence>
<dbReference type="PANTHER" id="PTHR30136:SF35">
    <property type="entry name" value="HTH-TYPE TRANSCRIPTIONAL REGULATOR RV1719"/>
    <property type="match status" value="1"/>
</dbReference>